<dbReference type="NCBIfam" id="TIGR01643">
    <property type="entry name" value="YD_repeat_2x"/>
    <property type="match status" value="5"/>
</dbReference>
<feature type="compositionally biased region" description="Polar residues" evidence="2">
    <location>
        <begin position="2047"/>
        <end position="2065"/>
    </location>
</feature>
<feature type="compositionally biased region" description="Basic residues" evidence="2">
    <location>
        <begin position="2004"/>
        <end position="2046"/>
    </location>
</feature>
<dbReference type="InterPro" id="IPR056823">
    <property type="entry name" value="TEN-like_YD-shell"/>
</dbReference>
<dbReference type="Pfam" id="PF05593">
    <property type="entry name" value="RHS_repeat"/>
    <property type="match status" value="1"/>
</dbReference>
<organism evidence="5 6">
    <name type="scientific">Laceyella putida</name>
    <dbReference type="NCBI Taxonomy" id="110101"/>
    <lineage>
        <taxon>Bacteria</taxon>
        <taxon>Bacillati</taxon>
        <taxon>Bacillota</taxon>
        <taxon>Bacilli</taxon>
        <taxon>Bacillales</taxon>
        <taxon>Thermoactinomycetaceae</taxon>
        <taxon>Laceyella</taxon>
    </lineage>
</organism>
<protein>
    <submittedName>
        <fullName evidence="5">DNRLRE domain-containing protein</fullName>
    </submittedName>
</protein>
<dbReference type="InterPro" id="IPR045351">
    <property type="entry name" value="DUF6531"/>
</dbReference>
<proteinExistence type="predicted"/>
<dbReference type="NCBIfam" id="NF033679">
    <property type="entry name" value="DNRLRE_dom"/>
    <property type="match status" value="1"/>
</dbReference>
<keyword evidence="6" id="KW-1185">Reference proteome</keyword>
<dbReference type="InterPro" id="IPR008979">
    <property type="entry name" value="Galactose-bd-like_sf"/>
</dbReference>
<evidence type="ECO:0000256" key="1">
    <source>
        <dbReference type="ARBA" id="ARBA00022737"/>
    </source>
</evidence>
<dbReference type="PANTHER" id="PTHR32305:SF15">
    <property type="entry name" value="PROTEIN RHSA-RELATED"/>
    <property type="match status" value="1"/>
</dbReference>
<feature type="domain" description="Teneurin-like YD-shell" evidence="4">
    <location>
        <begin position="1332"/>
        <end position="1474"/>
    </location>
</feature>
<feature type="domain" description="Teneurin-like YD-shell" evidence="4">
    <location>
        <begin position="717"/>
        <end position="868"/>
    </location>
</feature>
<accession>A0ABW2RJP7</accession>
<dbReference type="InterPro" id="IPR050708">
    <property type="entry name" value="T6SS_VgrG/RHS"/>
</dbReference>
<evidence type="ECO:0000259" key="4">
    <source>
        <dbReference type="Pfam" id="PF25023"/>
    </source>
</evidence>
<gene>
    <name evidence="5" type="ORF">ACFQNG_08240</name>
</gene>
<comment type="caution">
    <text evidence="5">The sequence shown here is derived from an EMBL/GenBank/DDBJ whole genome shotgun (WGS) entry which is preliminary data.</text>
</comment>
<dbReference type="EMBL" id="JBHTBW010000020">
    <property type="protein sequence ID" value="MFC7441143.1"/>
    <property type="molecule type" value="Genomic_DNA"/>
</dbReference>
<dbReference type="Pfam" id="PF25023">
    <property type="entry name" value="TEN_YD-shell"/>
    <property type="match status" value="3"/>
</dbReference>
<dbReference type="NCBIfam" id="TIGR03696">
    <property type="entry name" value="Rhs_assc_core"/>
    <property type="match status" value="1"/>
</dbReference>
<dbReference type="InterPro" id="IPR032721">
    <property type="entry name" value="Toxin-deaminase"/>
</dbReference>
<dbReference type="SUPFAM" id="SSF49785">
    <property type="entry name" value="Galactose-binding domain-like"/>
    <property type="match status" value="2"/>
</dbReference>
<sequence length="2355" mass="264299">MGFFYGEKYAGFRRCFSIFLTFALILTMLPFDPAPVSAEGKSPLKWGKKKEKKELLDKRTATTKLFDNGDGTYTKEIYFSPVHKKAGKQWKEISTKTKRAGDKVKPESTELDVQFEATSKDGKYATVQSGEHRVAYTFVGAAGKDADGKEKEEKARDSQAVHQAAEVTYKHVVPDVHLRNKIFNKKVKEDIVLEKYTGVNEFRFRLDTKLEAKEQKDGSIHLVDKKGDTVFVLGKPFMEDSNIDPKSDEPAQSDEVEVELKREKDHYLLTVKADEEWLKDEKRKYPVYIDPSTSLQTVGDTYVSDKYTTTNYGSDTELKVGYYDTTTGTNYSYLKQDISGLRGMIIDSATLNVHVLHSYYNPPTKTGLWLDVVNKDWTESGLTWSYQQQNGITSTNIGKLDVAEGQIAAFNVKSTVQAWADGTKGNYGFKFHTNGNGQTYWKKLSSSESATNKPYLSVTYHAPTANLPTALAYSNWAGSANGFVDLRWEPVQGATEYYLWIYNGKEYQKLNVGNTTYYSTSGKKLWPTEEEIAAGRYELHINPTTLKEDGGGTDLAKDPTPVYRNAGNTTATGEYVFRLSAKTLAGETPQTADVKIAIPDRTEDLGTEEFWAFNEVPGGDVNLVTGNLVISETDLELPGREPEMSIERTYNSRSKATGPFGKGWTFNYGMRVEEDSKGNIVVHDMDGGNHYFQKQVDGTYSAPLGVKLTLKGSKATGWTITDKDQTVYTFDTEGKLTQIEDANKNKLTLTYNDLKQLVKITDPSNREFNLTYTNGRITQISGPDNRVWKYNYNFERDFLISVTDETQSITRYGYYYDGGLENKLAVVIEPGEMETWYEYDYQGKLFKVNDPEESYTYIGYDPINKMTKVEDPNINETYYYYNDAGNLIKEVEDPNGLNLVTTYTWDHNNLTRVCDPEANKNQTCATAPTELYEYDTNGNLTKAQDATGTETFKYNQNNDVVEYKDPNGETFKTLYDAKGNEISEVDPDKVSEAQVTDGKGNVTETTDELGVGENLVINPGLERVVSGAPEAWTVQKVNDSGSVASDSTVYYSGTQSVKITTKSTSASLGFAGATQELYVAPNTTYTLSAMIKSQGLTQAGAFLNVLQLKEDGTYSSGGWKDNRFSRVSGTQDWTQRQVTFTTAADTVKVRIYLEVDHSSLQGVGTAWFDEVMLEAGDVSTDYNPIENSSFEEGLAYWRTSAGTGSVDTANAFDGAQSLKMARSSATETGIQYVQYIPLNQSTPEPITVTGLSKASNVTNTETKDPNGDYSIWVDAIQEDNTYVTDQAKFALGTHDWQRAAVTINPTKKLKEVRVYVLFRGNNTGTVWFDNIRVKKGSAVEKYEYDASGNNITKVTDPSGKSEEIAYDAYGNETSIKDAKGLTTQYTYDKSNQLKTVTLPGNTLKVHYTHDESGNVIEKKVTSADGQTVYNTISYEYDNDKMTSVTDELGNTTHYEYDGEGDVNVITNPNGSTVKHIEADDGTYVGIHYNDTELYRIHYDDKGNEKQIDNVKLGTSKTHTFDASDRLVQQIQGNNTLKWTYDPNDQLIKQEAQIGSQLITHNYAYNDSENNIQVSDHTGKVYRFDYDEKGNVRTAVYANGVGTSGSYDDNNQVTEVVIGTKEGTPIAKYKYAYDANGNRTSIVDKDGKELKFTYDVLDQLTSETDPVTGNTIHYTYDPLGNRTKKEVKDSAGNVVSSTSYTYNVGNQLTQVDGTAYAYDKNGNRLEDGKHTYVWDAGDRLVEVKDKATGTTIATYDYDEDGRRVRSTVGGKVTNYYYDGETNRVLYETDGNNALTRYYTYNEDGQLLSMTKASGETYYYQTNAHGDVVAVTDQQGTVVASYVYDAWGNILSKTGAFADENPYRYAGYRYDTETGLYYLMARYYQPVEGVFLSMDPDPGDEDDPQSQNVYTYANNNPLRYTDPDGHWINLAIGIVSGIYRGYKTYKKTGSLKKAVWAGAKQAVMDAVPIGRVFKALKYGAKAYKAYKSYKYAKKYTKRIPKKATKKKYKKYYSASKAKKANQRRYGAGKKVKSTKKVTTKRKVSRKQSKYTSNRSKGNRKYQNSSGTRKVKKGQKQVTRKQHTTKKAPKANKIKREQVRQQKEQQKWQQCTASTIVATMAATSTDMKQCKASDIFETRDLSKELKEELESIMIDYSETILNQFTEEAIGLRVNLPNKEATGGNVAIAEVLITISGADGDVPLLNKDGKTRWKSHSGIGNPIDKNPRYFPGWEDMPTPSTDPNKPYGPYALKYMNDFMLKLQDGEVPNPHDRRKDSEFKILEPIARQILEQKAAGKTVKGKITLFSERPLCFSCQGVVSQFREMFPEVELEIYSNKIKLNDDEDPSFIDEVRKRRKNR</sequence>
<evidence type="ECO:0000313" key="6">
    <source>
        <dbReference type="Proteomes" id="UP001596500"/>
    </source>
</evidence>
<name>A0ABW2RJP7_9BACL</name>
<dbReference type="InterPro" id="IPR006530">
    <property type="entry name" value="YD"/>
</dbReference>
<evidence type="ECO:0000313" key="5">
    <source>
        <dbReference type="EMBL" id="MFC7441143.1"/>
    </source>
</evidence>
<dbReference type="Pfam" id="PF20148">
    <property type="entry name" value="DUF6531"/>
    <property type="match status" value="1"/>
</dbReference>
<evidence type="ECO:0000259" key="3">
    <source>
        <dbReference type="Pfam" id="PF20148"/>
    </source>
</evidence>
<dbReference type="Proteomes" id="UP001596500">
    <property type="component" value="Unassembled WGS sequence"/>
</dbReference>
<dbReference type="Pfam" id="PF14424">
    <property type="entry name" value="Toxin-deaminase"/>
    <property type="match status" value="1"/>
</dbReference>
<dbReference type="InterPro" id="IPR022385">
    <property type="entry name" value="Rhs_assc_core"/>
</dbReference>
<dbReference type="RefSeq" id="WP_379864435.1">
    <property type="nucleotide sequence ID" value="NZ_JBHTBW010000020.1"/>
</dbReference>
<dbReference type="Gene3D" id="2.180.10.10">
    <property type="entry name" value="RHS repeat-associated core"/>
    <property type="match status" value="2"/>
</dbReference>
<evidence type="ECO:0000256" key="2">
    <source>
        <dbReference type="SAM" id="MobiDB-lite"/>
    </source>
</evidence>
<keyword evidence="1" id="KW-0677">Repeat</keyword>
<feature type="region of interest" description="Disordered" evidence="2">
    <location>
        <begin position="2004"/>
        <end position="2096"/>
    </location>
</feature>
<feature type="domain" description="DUF6531" evidence="3">
    <location>
        <begin position="620"/>
        <end position="692"/>
    </location>
</feature>
<dbReference type="InterPro" id="IPR031325">
    <property type="entry name" value="RHS_repeat"/>
</dbReference>
<dbReference type="PANTHER" id="PTHR32305">
    <property type="match status" value="1"/>
</dbReference>
<dbReference type="Gene3D" id="2.60.120.260">
    <property type="entry name" value="Galactose-binding domain-like"/>
    <property type="match status" value="1"/>
</dbReference>
<reference evidence="6" key="1">
    <citation type="journal article" date="2019" name="Int. J. Syst. Evol. Microbiol.">
        <title>The Global Catalogue of Microorganisms (GCM) 10K type strain sequencing project: providing services to taxonomists for standard genome sequencing and annotation.</title>
        <authorList>
            <consortium name="The Broad Institute Genomics Platform"/>
            <consortium name="The Broad Institute Genome Sequencing Center for Infectious Disease"/>
            <person name="Wu L."/>
            <person name="Ma J."/>
        </authorList>
    </citation>
    <scope>NUCLEOTIDE SEQUENCE [LARGE SCALE GENOMIC DNA]</scope>
    <source>
        <strain evidence="6">CGMCC 1.12942</strain>
    </source>
</reference>
<feature type="domain" description="Teneurin-like YD-shell" evidence="4">
    <location>
        <begin position="1649"/>
        <end position="1915"/>
    </location>
</feature>
<feature type="compositionally biased region" description="Basic residues" evidence="2">
    <location>
        <begin position="2066"/>
        <end position="2090"/>
    </location>
</feature>